<gene>
    <name evidence="1" type="ORF">GUJ93_ZPchr0001g31946</name>
</gene>
<evidence type="ECO:0000313" key="2">
    <source>
        <dbReference type="Proteomes" id="UP000729402"/>
    </source>
</evidence>
<dbReference type="EMBL" id="JAAALK010000288">
    <property type="protein sequence ID" value="KAG8052329.1"/>
    <property type="molecule type" value="Genomic_DNA"/>
</dbReference>
<reference evidence="1" key="2">
    <citation type="submission" date="2021-02" db="EMBL/GenBank/DDBJ databases">
        <authorList>
            <person name="Kimball J.A."/>
            <person name="Haas M.W."/>
            <person name="Macchietto M."/>
            <person name="Kono T."/>
            <person name="Duquette J."/>
            <person name="Shao M."/>
        </authorList>
    </citation>
    <scope>NUCLEOTIDE SEQUENCE</scope>
    <source>
        <tissue evidence="1">Fresh leaf tissue</tissue>
    </source>
</reference>
<dbReference type="AlphaFoldDB" id="A0A8J5SAX1"/>
<evidence type="ECO:0000313" key="1">
    <source>
        <dbReference type="EMBL" id="KAG8052329.1"/>
    </source>
</evidence>
<name>A0A8J5SAX1_ZIZPA</name>
<accession>A0A8J5SAX1</accession>
<comment type="caution">
    <text evidence="1">The sequence shown here is derived from an EMBL/GenBank/DDBJ whole genome shotgun (WGS) entry which is preliminary data.</text>
</comment>
<organism evidence="1 2">
    <name type="scientific">Zizania palustris</name>
    <name type="common">Northern wild rice</name>
    <dbReference type="NCBI Taxonomy" id="103762"/>
    <lineage>
        <taxon>Eukaryota</taxon>
        <taxon>Viridiplantae</taxon>
        <taxon>Streptophyta</taxon>
        <taxon>Embryophyta</taxon>
        <taxon>Tracheophyta</taxon>
        <taxon>Spermatophyta</taxon>
        <taxon>Magnoliopsida</taxon>
        <taxon>Liliopsida</taxon>
        <taxon>Poales</taxon>
        <taxon>Poaceae</taxon>
        <taxon>BOP clade</taxon>
        <taxon>Oryzoideae</taxon>
        <taxon>Oryzeae</taxon>
        <taxon>Zizaniinae</taxon>
        <taxon>Zizania</taxon>
    </lineage>
</organism>
<dbReference type="Proteomes" id="UP000729402">
    <property type="component" value="Unassembled WGS sequence"/>
</dbReference>
<sequence>MAMTMRNSTTLTRGCGCSMWHHFHDHNSELMDVAAAMAAMIAAQAQKAASLQKCYVKIMGDIVRTNLDISLVEFIA</sequence>
<keyword evidence="2" id="KW-1185">Reference proteome</keyword>
<protein>
    <submittedName>
        <fullName evidence="1">Uncharacterized protein</fullName>
    </submittedName>
</protein>
<proteinExistence type="predicted"/>
<reference evidence="1" key="1">
    <citation type="journal article" date="2021" name="bioRxiv">
        <title>Whole Genome Assembly and Annotation of Northern Wild Rice, Zizania palustris L., Supports a Whole Genome Duplication in the Zizania Genus.</title>
        <authorList>
            <person name="Haas M."/>
            <person name="Kono T."/>
            <person name="Macchietto M."/>
            <person name="Millas R."/>
            <person name="McGilp L."/>
            <person name="Shao M."/>
            <person name="Duquette J."/>
            <person name="Hirsch C.N."/>
            <person name="Kimball J."/>
        </authorList>
    </citation>
    <scope>NUCLEOTIDE SEQUENCE</scope>
    <source>
        <tissue evidence="1">Fresh leaf tissue</tissue>
    </source>
</reference>